<sequence>MNRIVLLTHSGLGRGFLSVLEHIYGAVPDAVELREIGADSDLEWEKAQLRQRIGQLAPGEALLILTDLFGATPTNIVPVEMLGARARMVTGVNLPMLLRALSRRDMPVQPWLDAVLAGAHEGIRAFPHKRGNFPS</sequence>
<evidence type="ECO:0000259" key="2">
    <source>
        <dbReference type="PROSITE" id="PS51096"/>
    </source>
</evidence>
<reference evidence="3 4" key="1">
    <citation type="journal article" date="2009" name="J. Bacteriol.">
        <title>Draft genome sequence of the extremely acidophilic bacterium Acidithiobacillus caldus ATCC 51756 reveals metabolic versatility in the genus Acidithiobacillus.</title>
        <authorList>
            <person name="Valdes J."/>
            <person name="Quatrini R."/>
            <person name="Hallberg K."/>
            <person name="Dopson M."/>
            <person name="Valenzuela P.D."/>
            <person name="Holmes D.S."/>
        </authorList>
    </citation>
    <scope>NUCLEOTIDE SEQUENCE [LARGE SCALE GENOMIC DNA]</scope>
    <source>
        <strain evidence="4">ATCC 51756 / DSM 8584 / KU</strain>
    </source>
</reference>
<dbReference type="InterPro" id="IPR004701">
    <property type="entry name" value="PTS_EIIA_man-typ"/>
</dbReference>
<dbReference type="GO" id="GO:0016740">
    <property type="term" value="F:transferase activity"/>
    <property type="evidence" value="ECO:0007669"/>
    <property type="project" value="UniProtKB-KW"/>
</dbReference>
<dbReference type="AlphaFoldDB" id="A0A059ZMS1"/>
<dbReference type="InterPro" id="IPR036662">
    <property type="entry name" value="PTS_EIIA_man-typ_sf"/>
</dbReference>
<evidence type="ECO:0000256" key="1">
    <source>
        <dbReference type="ARBA" id="ARBA00022679"/>
    </source>
</evidence>
<dbReference type="Proteomes" id="UP000005522">
    <property type="component" value="Chromosome"/>
</dbReference>
<dbReference type="PANTHER" id="PTHR33799">
    <property type="entry name" value="PTS PERMEASE-RELATED-RELATED"/>
    <property type="match status" value="1"/>
</dbReference>
<name>A0A059ZMS1_ACICK</name>
<dbReference type="GO" id="GO:0009401">
    <property type="term" value="P:phosphoenolpyruvate-dependent sugar phosphotransferase system"/>
    <property type="evidence" value="ECO:0007669"/>
    <property type="project" value="InterPro"/>
</dbReference>
<organism evidence="3 4">
    <name type="scientific">Acidithiobacillus caldus (strain ATCC 51756 / DSM 8584 / KU)</name>
    <dbReference type="NCBI Taxonomy" id="637389"/>
    <lineage>
        <taxon>Bacteria</taxon>
        <taxon>Pseudomonadati</taxon>
        <taxon>Pseudomonadota</taxon>
        <taxon>Acidithiobacillia</taxon>
        <taxon>Acidithiobacillales</taxon>
        <taxon>Acidithiobacillaceae</taxon>
        <taxon>Acidithiobacillus</taxon>
    </lineage>
</organism>
<proteinExistence type="predicted"/>
<dbReference type="EMBL" id="CP005986">
    <property type="protein sequence ID" value="AIA54294.1"/>
    <property type="molecule type" value="Genomic_DNA"/>
</dbReference>
<dbReference type="GO" id="GO:0016020">
    <property type="term" value="C:membrane"/>
    <property type="evidence" value="ECO:0007669"/>
    <property type="project" value="InterPro"/>
</dbReference>
<evidence type="ECO:0000313" key="4">
    <source>
        <dbReference type="Proteomes" id="UP000005522"/>
    </source>
</evidence>
<dbReference type="eggNOG" id="COG2893">
    <property type="taxonomic scope" value="Bacteria"/>
</dbReference>
<dbReference type="HOGENOM" id="CLU_123235_0_0_6"/>
<dbReference type="KEGG" id="acz:Acaty_c0404"/>
<dbReference type="PANTHER" id="PTHR33799:SF1">
    <property type="entry name" value="PTS SYSTEM MANNOSE-SPECIFIC EIIAB COMPONENT-RELATED"/>
    <property type="match status" value="1"/>
</dbReference>
<dbReference type="SUPFAM" id="SSF53062">
    <property type="entry name" value="PTS system fructose IIA component-like"/>
    <property type="match status" value="1"/>
</dbReference>
<dbReference type="PROSITE" id="PS51096">
    <property type="entry name" value="PTS_EIIA_TYPE_4"/>
    <property type="match status" value="1"/>
</dbReference>
<keyword evidence="1" id="KW-0808">Transferase</keyword>
<feature type="domain" description="PTS EIIA type-4" evidence="2">
    <location>
        <begin position="1"/>
        <end position="123"/>
    </location>
</feature>
<dbReference type="GeneID" id="92930421"/>
<dbReference type="InterPro" id="IPR051471">
    <property type="entry name" value="Bacterial_PTS_sugar_comp"/>
</dbReference>
<dbReference type="Pfam" id="PF03610">
    <property type="entry name" value="EIIA-man"/>
    <property type="match status" value="1"/>
</dbReference>
<accession>A0A059ZMS1</accession>
<dbReference type="Gene3D" id="3.40.50.510">
    <property type="entry name" value="Phosphotransferase system, mannose-type IIA component"/>
    <property type="match status" value="1"/>
</dbReference>
<evidence type="ECO:0000313" key="3">
    <source>
        <dbReference type="EMBL" id="AIA54294.1"/>
    </source>
</evidence>
<dbReference type="RefSeq" id="WP_004870476.1">
    <property type="nucleotide sequence ID" value="NZ_CP005986.1"/>
</dbReference>
<gene>
    <name evidence="3" type="ORF">Acaty_c0404</name>
</gene>
<protein>
    <submittedName>
        <fullName evidence="3">PTS system permease (IIAMan), nitrogen regulatory IIA protein</fullName>
    </submittedName>
</protein>